<dbReference type="SUPFAM" id="SSF57716">
    <property type="entry name" value="Glucocorticoid receptor-like (DNA-binding domain)"/>
    <property type="match status" value="1"/>
</dbReference>
<feature type="region of interest" description="Disordered" evidence="5">
    <location>
        <begin position="88"/>
        <end position="113"/>
    </location>
</feature>
<dbReference type="GeneID" id="83219125"/>
<evidence type="ECO:0000256" key="1">
    <source>
        <dbReference type="ARBA" id="ARBA00022723"/>
    </source>
</evidence>
<sequence>MASRTRPRAHSETGTVQHDYGQLVSEAFQRYQLPSNLGHEVAGWPAEEGVTRRIQSRFLGLSSLKLTHCTLPSMAFYEITESEISVIASRQQHQHQRQHDLGEEDDKVSLSTTSASSPECVDALLSLAQSSPPPPPPLGDAMILADNPSSTSSSTTRSLPPKKRKRRRVISYNVVFCIPSTINEDLLTLPNPDQEYFIFPRDAVVEAVNQTSTPLEVMFSYHLPQCTIEPTTSSLIHSSSLLHSMCSCRSSTYPSKLEEFATVCSDHLASTNHSNTFLRSQRRFTDPCIQAESCHVLNMRMTGVSKDLYDAMKQVVSNFESVCQRMMDLIRLHTERMNNEKAVDLKQEDQDMTEEEATITTMLTKTQVQSEEEEEVDPMLYDSTAAVATGGGHWSSDEWDKDLDDDQDDTDYCMTSPHSKSTIASTSSHYTAAAAAPPAQPPPPPPVTTTTTTSNTTTETKKGGKSGNGSNGMKKCLYCGSKSTPMWRRGPQGAGTLCNACGVKWKHGKILCGNDAPSQANTTLSSSTSSTQAKESHPRRNSGKGDKRRRKTSSATIKKDKARNKAAQQRKRASIQQKMESDEDDMMTGVQYTFTSPRDIVPESFHHPRYQQQQQQQRMWEPSSSVSSYSHSFEESSCSPPLESFSSSPNSSIHDPMMDKNSSSSSSSSFPLSDAVEAATVLTLLKRS</sequence>
<feature type="region of interest" description="Disordered" evidence="5">
    <location>
        <begin position="608"/>
        <end position="672"/>
    </location>
</feature>
<feature type="region of interest" description="Disordered" evidence="5">
    <location>
        <begin position="410"/>
        <end position="468"/>
    </location>
</feature>
<keyword evidence="1" id="KW-0479">Metal-binding</keyword>
<dbReference type="Proteomes" id="UP001234581">
    <property type="component" value="Unassembled WGS sequence"/>
</dbReference>
<feature type="compositionally biased region" description="Low complexity" evidence="5">
    <location>
        <begin position="522"/>
        <end position="531"/>
    </location>
</feature>
<feature type="compositionally biased region" description="Basic residues" evidence="5">
    <location>
        <begin position="560"/>
        <end position="573"/>
    </location>
</feature>
<organism evidence="7 8">
    <name type="scientific">Lichtheimia ornata</name>
    <dbReference type="NCBI Taxonomy" id="688661"/>
    <lineage>
        <taxon>Eukaryota</taxon>
        <taxon>Fungi</taxon>
        <taxon>Fungi incertae sedis</taxon>
        <taxon>Mucoromycota</taxon>
        <taxon>Mucoromycotina</taxon>
        <taxon>Mucoromycetes</taxon>
        <taxon>Mucorales</taxon>
        <taxon>Lichtheimiaceae</taxon>
        <taxon>Lichtheimia</taxon>
    </lineage>
</organism>
<proteinExistence type="predicted"/>
<feature type="compositionally biased region" description="Basic residues" evidence="5">
    <location>
        <begin position="537"/>
        <end position="552"/>
    </location>
</feature>
<evidence type="ECO:0000256" key="3">
    <source>
        <dbReference type="ARBA" id="ARBA00022833"/>
    </source>
</evidence>
<keyword evidence="8" id="KW-1185">Reference proteome</keyword>
<comment type="caution">
    <text evidence="7">The sequence shown here is derived from an EMBL/GenBank/DDBJ whole genome shotgun (WGS) entry which is preliminary data.</text>
</comment>
<keyword evidence="3" id="KW-0862">Zinc</keyword>
<gene>
    <name evidence="7" type="ORF">O0I10_011726</name>
</gene>
<feature type="compositionally biased region" description="Low complexity" evidence="5">
    <location>
        <begin position="421"/>
        <end position="437"/>
    </location>
</feature>
<reference evidence="7 8" key="1">
    <citation type="submission" date="2023-03" db="EMBL/GenBank/DDBJ databases">
        <title>Genome sequence of Lichtheimia ornata CBS 291.66.</title>
        <authorList>
            <person name="Mohabir J.T."/>
            <person name="Shea T.P."/>
            <person name="Kurbessoian T."/>
            <person name="Berby B."/>
            <person name="Fontaine J."/>
            <person name="Livny J."/>
            <person name="Gnirke A."/>
            <person name="Stajich J.E."/>
            <person name="Cuomo C.A."/>
        </authorList>
    </citation>
    <scope>NUCLEOTIDE SEQUENCE [LARGE SCALE GENOMIC DNA]</scope>
    <source>
        <strain evidence="7">CBS 291.66</strain>
    </source>
</reference>
<evidence type="ECO:0000313" key="7">
    <source>
        <dbReference type="EMBL" id="KAJ8652648.1"/>
    </source>
</evidence>
<dbReference type="EMBL" id="JARTCD010000098">
    <property type="protein sequence ID" value="KAJ8652648.1"/>
    <property type="molecule type" value="Genomic_DNA"/>
</dbReference>
<dbReference type="PROSITE" id="PS50114">
    <property type="entry name" value="GATA_ZN_FINGER_2"/>
    <property type="match status" value="1"/>
</dbReference>
<dbReference type="InterPro" id="IPR051140">
    <property type="entry name" value="GATA_TF"/>
</dbReference>
<dbReference type="Pfam" id="PF00320">
    <property type="entry name" value="GATA"/>
    <property type="match status" value="1"/>
</dbReference>
<protein>
    <recommendedName>
        <fullName evidence="6">GATA-type domain-containing protein</fullName>
    </recommendedName>
</protein>
<dbReference type="AlphaFoldDB" id="A0AAD7UT35"/>
<dbReference type="InterPro" id="IPR013088">
    <property type="entry name" value="Znf_NHR/GATA"/>
</dbReference>
<evidence type="ECO:0000256" key="2">
    <source>
        <dbReference type="ARBA" id="ARBA00022771"/>
    </source>
</evidence>
<evidence type="ECO:0000313" key="8">
    <source>
        <dbReference type="Proteomes" id="UP001234581"/>
    </source>
</evidence>
<evidence type="ECO:0000256" key="4">
    <source>
        <dbReference type="PROSITE-ProRule" id="PRU00094"/>
    </source>
</evidence>
<dbReference type="GO" id="GO:0008270">
    <property type="term" value="F:zinc ion binding"/>
    <property type="evidence" value="ECO:0007669"/>
    <property type="project" value="UniProtKB-KW"/>
</dbReference>
<dbReference type="RefSeq" id="XP_058337562.1">
    <property type="nucleotide sequence ID" value="XM_058491689.1"/>
</dbReference>
<feature type="compositionally biased region" description="Low complexity" evidence="5">
    <location>
        <begin position="149"/>
        <end position="158"/>
    </location>
</feature>
<feature type="region of interest" description="Disordered" evidence="5">
    <location>
        <begin position="126"/>
        <end position="165"/>
    </location>
</feature>
<feature type="compositionally biased region" description="Low complexity" evidence="5">
    <location>
        <begin position="611"/>
        <end position="652"/>
    </location>
</feature>
<evidence type="ECO:0000256" key="5">
    <source>
        <dbReference type="SAM" id="MobiDB-lite"/>
    </source>
</evidence>
<feature type="region of interest" description="Disordered" evidence="5">
    <location>
        <begin position="519"/>
        <end position="586"/>
    </location>
</feature>
<dbReference type="PANTHER" id="PTHR45658">
    <property type="entry name" value="GATA TRANSCRIPTION FACTOR"/>
    <property type="match status" value="1"/>
</dbReference>
<evidence type="ECO:0000259" key="6">
    <source>
        <dbReference type="PROSITE" id="PS50114"/>
    </source>
</evidence>
<dbReference type="CDD" id="cd00202">
    <property type="entry name" value="ZnF_GATA"/>
    <property type="match status" value="1"/>
</dbReference>
<dbReference type="Gene3D" id="3.30.50.10">
    <property type="entry name" value="Erythroid Transcription Factor GATA-1, subunit A"/>
    <property type="match status" value="1"/>
</dbReference>
<name>A0AAD7UT35_9FUNG</name>
<dbReference type="PANTHER" id="PTHR45658:SF18">
    <property type="entry name" value="PROTEIN GAT2"/>
    <property type="match status" value="1"/>
</dbReference>
<dbReference type="InterPro" id="IPR000679">
    <property type="entry name" value="Znf_GATA"/>
</dbReference>
<dbReference type="GO" id="GO:0043565">
    <property type="term" value="F:sequence-specific DNA binding"/>
    <property type="evidence" value="ECO:0007669"/>
    <property type="project" value="InterPro"/>
</dbReference>
<dbReference type="GO" id="GO:0006355">
    <property type="term" value="P:regulation of DNA-templated transcription"/>
    <property type="evidence" value="ECO:0007669"/>
    <property type="project" value="InterPro"/>
</dbReference>
<keyword evidence="2 4" id="KW-0863">Zinc-finger</keyword>
<dbReference type="SMART" id="SM00401">
    <property type="entry name" value="ZnF_GATA"/>
    <property type="match status" value="1"/>
</dbReference>
<feature type="domain" description="GATA-type" evidence="6">
    <location>
        <begin position="470"/>
        <end position="506"/>
    </location>
</feature>
<accession>A0AAD7UT35</accession>
<feature type="compositionally biased region" description="Low complexity" evidence="5">
    <location>
        <begin position="448"/>
        <end position="458"/>
    </location>
</feature>
<feature type="compositionally biased region" description="Pro residues" evidence="5">
    <location>
        <begin position="438"/>
        <end position="447"/>
    </location>
</feature>